<accession>A0A1B2DTF7</accession>
<dbReference type="InterPro" id="IPR036390">
    <property type="entry name" value="WH_DNA-bd_sf"/>
</dbReference>
<evidence type="ECO:0000259" key="4">
    <source>
        <dbReference type="PROSITE" id="PS50995"/>
    </source>
</evidence>
<dbReference type="AlphaFoldDB" id="A0A1B2DTF7"/>
<gene>
    <name evidence="5" type="ORF">BBD42_25045</name>
</gene>
<evidence type="ECO:0000256" key="2">
    <source>
        <dbReference type="ARBA" id="ARBA00023125"/>
    </source>
</evidence>
<dbReference type="SMART" id="SM00347">
    <property type="entry name" value="HTH_MARR"/>
    <property type="match status" value="1"/>
</dbReference>
<dbReference type="InterPro" id="IPR036388">
    <property type="entry name" value="WH-like_DNA-bd_sf"/>
</dbReference>
<dbReference type="PRINTS" id="PR00598">
    <property type="entry name" value="HTHMARR"/>
</dbReference>
<keyword evidence="1" id="KW-0805">Transcription regulation</keyword>
<reference evidence="5" key="1">
    <citation type="submission" date="2016-08" db="EMBL/GenBank/DDBJ databases">
        <title>Complete Genome Seqeunce of Paenibacillus sp. BIHB 4019 from tea rhizoplane.</title>
        <authorList>
            <person name="Thakur R."/>
            <person name="Swarnkar M.K."/>
            <person name="Gulati A."/>
        </authorList>
    </citation>
    <scope>NUCLEOTIDE SEQUENCE [LARGE SCALE GENOMIC DNA]</scope>
    <source>
        <strain evidence="5">BIHB4019</strain>
    </source>
</reference>
<dbReference type="Pfam" id="PF01047">
    <property type="entry name" value="MarR"/>
    <property type="match status" value="1"/>
</dbReference>
<organism evidence="5">
    <name type="scientific">Paenibacillus sp. BIHB 4019</name>
    <dbReference type="NCBI Taxonomy" id="1870819"/>
    <lineage>
        <taxon>Bacteria</taxon>
        <taxon>Bacillati</taxon>
        <taxon>Bacillota</taxon>
        <taxon>Bacilli</taxon>
        <taxon>Bacillales</taxon>
        <taxon>Paenibacillaceae</taxon>
        <taxon>Paenibacillus</taxon>
    </lineage>
</organism>
<dbReference type="GO" id="GO:0003700">
    <property type="term" value="F:DNA-binding transcription factor activity"/>
    <property type="evidence" value="ECO:0007669"/>
    <property type="project" value="InterPro"/>
</dbReference>
<protein>
    <submittedName>
        <fullName evidence="5">MarR family transcriptional regulator</fullName>
    </submittedName>
</protein>
<dbReference type="Gene3D" id="1.10.10.10">
    <property type="entry name" value="Winged helix-like DNA-binding domain superfamily/Winged helix DNA-binding domain"/>
    <property type="match status" value="1"/>
</dbReference>
<proteinExistence type="predicted"/>
<dbReference type="PANTHER" id="PTHR42756:SF1">
    <property type="entry name" value="TRANSCRIPTIONAL REPRESSOR OF EMRAB OPERON"/>
    <property type="match status" value="1"/>
</dbReference>
<dbReference type="SUPFAM" id="SSF46785">
    <property type="entry name" value="Winged helix' DNA-binding domain"/>
    <property type="match status" value="1"/>
</dbReference>
<evidence type="ECO:0000256" key="1">
    <source>
        <dbReference type="ARBA" id="ARBA00023015"/>
    </source>
</evidence>
<dbReference type="GO" id="GO:0003677">
    <property type="term" value="F:DNA binding"/>
    <property type="evidence" value="ECO:0007669"/>
    <property type="project" value="UniProtKB-KW"/>
</dbReference>
<dbReference type="InterPro" id="IPR000835">
    <property type="entry name" value="HTH_MarR-typ"/>
</dbReference>
<sequence>MNETYILSLVGRIHRQGNRFIESELRERNIKDIAPSHGDILFRLYQQESLTMHELSKLIDRDKSTVTVLVDKMVKKGYIRKEKDLKDTRIYRLTLTEKGYDLRKVFEEISDSLIDKIYSKFAIEEKKQIIELLRKIEF</sequence>
<feature type="domain" description="HTH marR-type" evidence="4">
    <location>
        <begin position="3"/>
        <end position="138"/>
    </location>
</feature>
<dbReference type="PANTHER" id="PTHR42756">
    <property type="entry name" value="TRANSCRIPTIONAL REGULATOR, MARR"/>
    <property type="match status" value="1"/>
</dbReference>
<dbReference type="EMBL" id="CP016808">
    <property type="protein sequence ID" value="ANY70977.1"/>
    <property type="molecule type" value="Genomic_DNA"/>
</dbReference>
<evidence type="ECO:0000256" key="3">
    <source>
        <dbReference type="ARBA" id="ARBA00023163"/>
    </source>
</evidence>
<dbReference type="PROSITE" id="PS50995">
    <property type="entry name" value="HTH_MARR_2"/>
    <property type="match status" value="1"/>
</dbReference>
<keyword evidence="2" id="KW-0238">DNA-binding</keyword>
<keyword evidence="3" id="KW-0804">Transcription</keyword>
<evidence type="ECO:0000313" key="5">
    <source>
        <dbReference type="EMBL" id="ANY70977.1"/>
    </source>
</evidence>
<name>A0A1B2DTF7_9BACL</name>